<proteinExistence type="predicted"/>
<gene>
    <name evidence="2" type="ORF">SAMN05216276_1005216</name>
</gene>
<name>A0A239CHI7_9ACTN</name>
<accession>A0A239CHI7</accession>
<sequence length="84" mass="8721">MTRGEGPSSGVARGTSPHPCTEWSAVGASACLRPAPAPERRRGSSQPVVQVAELRVKEAGLPVLPVWVAWKPKPAEAPAAMVAL</sequence>
<dbReference type="AlphaFoldDB" id="A0A239CHI7"/>
<feature type="region of interest" description="Disordered" evidence="1">
    <location>
        <begin position="1"/>
        <end position="20"/>
    </location>
</feature>
<organism evidence="2 3">
    <name type="scientific">Streptosporangium subroseum</name>
    <dbReference type="NCBI Taxonomy" id="106412"/>
    <lineage>
        <taxon>Bacteria</taxon>
        <taxon>Bacillati</taxon>
        <taxon>Actinomycetota</taxon>
        <taxon>Actinomycetes</taxon>
        <taxon>Streptosporangiales</taxon>
        <taxon>Streptosporangiaceae</taxon>
        <taxon>Streptosporangium</taxon>
    </lineage>
</organism>
<reference evidence="2 3" key="1">
    <citation type="submission" date="2017-06" db="EMBL/GenBank/DDBJ databases">
        <authorList>
            <person name="Kim H.J."/>
            <person name="Triplett B.A."/>
        </authorList>
    </citation>
    <scope>NUCLEOTIDE SEQUENCE [LARGE SCALE GENOMIC DNA]</scope>
    <source>
        <strain evidence="2 3">CGMCC 4.2132</strain>
    </source>
</reference>
<evidence type="ECO:0000256" key="1">
    <source>
        <dbReference type="SAM" id="MobiDB-lite"/>
    </source>
</evidence>
<protein>
    <submittedName>
        <fullName evidence="2">Uncharacterized protein</fullName>
    </submittedName>
</protein>
<evidence type="ECO:0000313" key="2">
    <source>
        <dbReference type="EMBL" id="SNS19657.1"/>
    </source>
</evidence>
<dbReference type="Proteomes" id="UP000198282">
    <property type="component" value="Unassembled WGS sequence"/>
</dbReference>
<keyword evidence="3" id="KW-1185">Reference proteome</keyword>
<evidence type="ECO:0000313" key="3">
    <source>
        <dbReference type="Proteomes" id="UP000198282"/>
    </source>
</evidence>
<dbReference type="EMBL" id="FZOD01000005">
    <property type="protein sequence ID" value="SNS19657.1"/>
    <property type="molecule type" value="Genomic_DNA"/>
</dbReference>